<keyword evidence="9" id="KW-0413">Isomerase</keyword>
<evidence type="ECO:0000256" key="10">
    <source>
        <dbReference type="ARBA" id="ARBA00023277"/>
    </source>
</evidence>
<gene>
    <name evidence="18" type="ORF">SAPINGB_P005220</name>
</gene>
<sequence>MSITTVPTTPFDGQKPGTSGLRKKVTVFQQPHYTENFVQALFDAIPEGAADATLVIGGDGRFYNDTAIQVIAQIGAANGVAKFIIGQNGILSTPAASHVIRKYKATGGIILTASHNPGGPTNDFGIKYNLANGGPAPESVTNKIYDFTTKITEYKTVADLKKVDLASIGSKKYGPIEVQVIDSTADYVAYLKEIFDFDLIKSFFKENPDFTVLFDALNGVTGPYGRAIFLDELGLPESSVQNSHPKPDFGGLHPDPNLTYAHTLVEAVDKNNIPFGAASDGDGDRNMIYGANTFVSPGDSVAIIAAYADKYIPYFKKTGLYGLARSMPTSGALDLVAKAKGLNIYEVPTGWKFFVALFDAKKLSICGEESFGTGSDHIREKDGLWAIVAWLNIIAGIGKESPKEASIAAIQKGFWKEYGRTFFTRYDYEEVASEDAAKVIADLKTNVITNQKSFVGSSIAGDLKVVEADDFSYTDLDGSVSDHQGLYVKFADGSRIVVRLSGTGSSGATIRLYVEKYSNDEKTYELSAQEFLKENIEAAVKFLKLKEYIGTEEPTVRT</sequence>
<evidence type="ECO:0000256" key="6">
    <source>
        <dbReference type="ARBA" id="ARBA00022553"/>
    </source>
</evidence>
<evidence type="ECO:0000313" key="18">
    <source>
        <dbReference type="EMBL" id="VVT56698.1"/>
    </source>
</evidence>
<dbReference type="Pfam" id="PF24947">
    <property type="entry name" value="PGM1_C_vert_fung"/>
    <property type="match status" value="1"/>
</dbReference>
<dbReference type="Pfam" id="PF02878">
    <property type="entry name" value="PGM_PMM_I"/>
    <property type="match status" value="1"/>
</dbReference>
<dbReference type="GO" id="GO:0019255">
    <property type="term" value="P:glucose 1-phosphate metabolic process"/>
    <property type="evidence" value="ECO:0007669"/>
    <property type="project" value="UniProtKB-ARBA"/>
</dbReference>
<dbReference type="GO" id="GO:0006011">
    <property type="term" value="P:UDP-alpha-D-glucose metabolic process"/>
    <property type="evidence" value="ECO:0007669"/>
    <property type="project" value="UniProtKB-ARBA"/>
</dbReference>
<comment type="catalytic activity">
    <reaction evidence="11">
        <text>alpha-D-glucose 1,6-bisphosphate + L-seryl-[protein] = O-phospho-L-seryl-[protein] + alpha-D-glucose 6-phosphate</text>
        <dbReference type="Rhea" id="RHEA:68752"/>
        <dbReference type="Rhea" id="RHEA-COMP:9863"/>
        <dbReference type="Rhea" id="RHEA-COMP:11604"/>
        <dbReference type="ChEBI" id="CHEBI:29999"/>
        <dbReference type="ChEBI" id="CHEBI:58225"/>
        <dbReference type="ChEBI" id="CHEBI:58392"/>
        <dbReference type="ChEBI" id="CHEBI:83421"/>
    </reaction>
</comment>
<dbReference type="PANTHER" id="PTHR22573:SF2">
    <property type="entry name" value="PHOSPHOGLUCOMUTASE"/>
    <property type="match status" value="1"/>
</dbReference>
<keyword evidence="8 13" id="KW-0460">Magnesium</keyword>
<feature type="domain" description="Alpha-D-phosphohexomutase alpha/beta/alpha" evidence="16">
    <location>
        <begin position="186"/>
        <end position="289"/>
    </location>
</feature>
<dbReference type="FunFam" id="3.30.310.50:FF:000002">
    <property type="entry name" value="Phosphoglucomutase 5"/>
    <property type="match status" value="1"/>
</dbReference>
<dbReference type="FunFam" id="3.40.120.10:FF:000005">
    <property type="entry name" value="Phosphoglucomutase 5"/>
    <property type="match status" value="1"/>
</dbReference>
<dbReference type="PANTHER" id="PTHR22573">
    <property type="entry name" value="PHOSPHOHEXOMUTASE FAMILY MEMBER"/>
    <property type="match status" value="1"/>
</dbReference>
<dbReference type="InterPro" id="IPR045244">
    <property type="entry name" value="PGM"/>
</dbReference>
<evidence type="ECO:0000256" key="8">
    <source>
        <dbReference type="ARBA" id="ARBA00022842"/>
    </source>
</evidence>
<dbReference type="GO" id="GO:0005829">
    <property type="term" value="C:cytosol"/>
    <property type="evidence" value="ECO:0007669"/>
    <property type="project" value="TreeGrafter"/>
</dbReference>
<accession>A0A5E8C4F0</accession>
<name>A0A5E8C4F0_9ASCO</name>
<dbReference type="PROSITE" id="PS00710">
    <property type="entry name" value="PGM_PMM"/>
    <property type="match status" value="1"/>
</dbReference>
<dbReference type="OrthoDB" id="2291at2759"/>
<dbReference type="FunFam" id="3.40.120.10:FF:000006">
    <property type="entry name" value="Phosphoglucomutase PgmA"/>
    <property type="match status" value="1"/>
</dbReference>
<keyword evidence="6" id="KW-0597">Phosphoprotein</keyword>
<evidence type="ECO:0000259" key="17">
    <source>
        <dbReference type="Pfam" id="PF02880"/>
    </source>
</evidence>
<dbReference type="InterPro" id="IPR005846">
    <property type="entry name" value="A-D-PHexomutase_a/b/a-III"/>
</dbReference>
<dbReference type="EMBL" id="CABVLU010000004">
    <property type="protein sequence ID" value="VVT56698.1"/>
    <property type="molecule type" value="Genomic_DNA"/>
</dbReference>
<dbReference type="Proteomes" id="UP000398389">
    <property type="component" value="Unassembled WGS sequence"/>
</dbReference>
<dbReference type="GO" id="GO:0004614">
    <property type="term" value="F:phosphoglucomutase activity"/>
    <property type="evidence" value="ECO:0007669"/>
    <property type="project" value="UniProtKB-EC"/>
</dbReference>
<evidence type="ECO:0000256" key="12">
    <source>
        <dbReference type="ARBA" id="ARBA00049409"/>
    </source>
</evidence>
<dbReference type="AlphaFoldDB" id="A0A5E8C4F0"/>
<keyword evidence="5" id="KW-0313">Glucose metabolism</keyword>
<dbReference type="SUPFAM" id="SSF55957">
    <property type="entry name" value="Phosphoglucomutase, C-terminal domain"/>
    <property type="match status" value="1"/>
</dbReference>
<dbReference type="GO" id="GO:0019388">
    <property type="term" value="P:galactose catabolic process"/>
    <property type="evidence" value="ECO:0007669"/>
    <property type="project" value="UniProtKB-ARBA"/>
</dbReference>
<dbReference type="SUPFAM" id="SSF53738">
    <property type="entry name" value="Phosphoglucomutase, first 3 domains"/>
    <property type="match status" value="3"/>
</dbReference>
<dbReference type="InterPro" id="IPR005841">
    <property type="entry name" value="Alpha-D-phosphohexomutase_SF"/>
</dbReference>
<dbReference type="InterPro" id="IPR036900">
    <property type="entry name" value="A-D-PHexomutase_C_sf"/>
</dbReference>
<evidence type="ECO:0000259" key="16">
    <source>
        <dbReference type="Pfam" id="PF02879"/>
    </source>
</evidence>
<dbReference type="GO" id="GO:0006006">
    <property type="term" value="P:glucose metabolic process"/>
    <property type="evidence" value="ECO:0007669"/>
    <property type="project" value="UniProtKB-KW"/>
</dbReference>
<evidence type="ECO:0000256" key="9">
    <source>
        <dbReference type="ARBA" id="ARBA00023235"/>
    </source>
</evidence>
<dbReference type="Gene3D" id="3.40.120.10">
    <property type="entry name" value="Alpha-D-Glucose-1,6-Bisphosphate, subunit A, domain 3"/>
    <property type="match status" value="3"/>
</dbReference>
<evidence type="ECO:0000256" key="14">
    <source>
        <dbReference type="SAM" id="MobiDB-lite"/>
    </source>
</evidence>
<feature type="domain" description="Alpha-D-phosphohexomutase alpha/beta/alpha" evidence="15">
    <location>
        <begin position="14"/>
        <end position="154"/>
    </location>
</feature>
<dbReference type="Pfam" id="PF02880">
    <property type="entry name" value="PGM_PMM_III"/>
    <property type="match status" value="1"/>
</dbReference>
<evidence type="ECO:0000313" key="19">
    <source>
        <dbReference type="Proteomes" id="UP000398389"/>
    </source>
</evidence>
<dbReference type="FunFam" id="3.40.120.10:FF:000004">
    <property type="entry name" value="Phosphoglucomutase 5"/>
    <property type="match status" value="1"/>
</dbReference>
<comment type="cofactor">
    <cofactor evidence="2">
        <name>Mg(2+)</name>
        <dbReference type="ChEBI" id="CHEBI:18420"/>
    </cofactor>
</comment>
<dbReference type="Pfam" id="PF02879">
    <property type="entry name" value="PGM_PMM_II"/>
    <property type="match status" value="1"/>
</dbReference>
<evidence type="ECO:0000256" key="7">
    <source>
        <dbReference type="ARBA" id="ARBA00022723"/>
    </source>
</evidence>
<comment type="similarity">
    <text evidence="3 13">Belongs to the phosphohexose mutase family.</text>
</comment>
<evidence type="ECO:0000256" key="1">
    <source>
        <dbReference type="ARBA" id="ARBA00000443"/>
    </source>
</evidence>
<evidence type="ECO:0000256" key="3">
    <source>
        <dbReference type="ARBA" id="ARBA00010231"/>
    </source>
</evidence>
<evidence type="ECO:0000256" key="5">
    <source>
        <dbReference type="ARBA" id="ARBA00022526"/>
    </source>
</evidence>
<dbReference type="GO" id="GO:0000287">
    <property type="term" value="F:magnesium ion binding"/>
    <property type="evidence" value="ECO:0007669"/>
    <property type="project" value="InterPro"/>
</dbReference>
<dbReference type="EC" id="5.4.2.2" evidence="4"/>
<proteinExistence type="inferred from homology"/>
<evidence type="ECO:0000256" key="11">
    <source>
        <dbReference type="ARBA" id="ARBA00049318"/>
    </source>
</evidence>
<dbReference type="Gene3D" id="3.30.310.50">
    <property type="entry name" value="Alpha-D-phosphohexomutase, C-terminal domain"/>
    <property type="match status" value="1"/>
</dbReference>
<dbReference type="InterPro" id="IPR005844">
    <property type="entry name" value="A-D-PHexomutase_a/b/a-I"/>
</dbReference>
<dbReference type="NCBIfam" id="NF005737">
    <property type="entry name" value="PRK07564.1-1"/>
    <property type="match status" value="1"/>
</dbReference>
<keyword evidence="19" id="KW-1185">Reference proteome</keyword>
<organism evidence="18 19">
    <name type="scientific">Magnusiomyces paraingens</name>
    <dbReference type="NCBI Taxonomy" id="2606893"/>
    <lineage>
        <taxon>Eukaryota</taxon>
        <taxon>Fungi</taxon>
        <taxon>Dikarya</taxon>
        <taxon>Ascomycota</taxon>
        <taxon>Saccharomycotina</taxon>
        <taxon>Dipodascomycetes</taxon>
        <taxon>Dipodascales</taxon>
        <taxon>Dipodascaceae</taxon>
        <taxon>Magnusiomyces</taxon>
    </lineage>
</organism>
<dbReference type="InterPro" id="IPR016055">
    <property type="entry name" value="A-D-PHexomutase_a/b/a-I/II/III"/>
</dbReference>
<evidence type="ECO:0000256" key="4">
    <source>
        <dbReference type="ARBA" id="ARBA00012728"/>
    </source>
</evidence>
<evidence type="ECO:0000259" key="15">
    <source>
        <dbReference type="Pfam" id="PF02878"/>
    </source>
</evidence>
<dbReference type="InterPro" id="IPR016066">
    <property type="entry name" value="A-D-PHexomutase_CS"/>
</dbReference>
<dbReference type="RefSeq" id="XP_031855826.1">
    <property type="nucleotide sequence ID" value="XM_031999935.1"/>
</dbReference>
<comment type="catalytic activity">
    <reaction evidence="12">
        <text>O-phospho-L-seryl-[protein] + alpha-D-glucose 1-phosphate = alpha-D-glucose 1,6-bisphosphate + L-seryl-[protein]</text>
        <dbReference type="Rhea" id="RHEA:68748"/>
        <dbReference type="Rhea" id="RHEA-COMP:9863"/>
        <dbReference type="Rhea" id="RHEA-COMP:11604"/>
        <dbReference type="ChEBI" id="CHEBI:29999"/>
        <dbReference type="ChEBI" id="CHEBI:58392"/>
        <dbReference type="ChEBI" id="CHEBI:58601"/>
        <dbReference type="ChEBI" id="CHEBI:83421"/>
    </reaction>
</comment>
<keyword evidence="7 13" id="KW-0479">Metal-binding</keyword>
<feature type="region of interest" description="Disordered" evidence="14">
    <location>
        <begin position="1"/>
        <end position="20"/>
    </location>
</feature>
<comment type="catalytic activity">
    <reaction evidence="1">
        <text>alpha-D-glucose 1-phosphate = alpha-D-glucose 6-phosphate</text>
        <dbReference type="Rhea" id="RHEA:23536"/>
        <dbReference type="ChEBI" id="CHEBI:58225"/>
        <dbReference type="ChEBI" id="CHEBI:58601"/>
        <dbReference type="EC" id="5.4.2.2"/>
    </reaction>
</comment>
<reference evidence="18 19" key="1">
    <citation type="submission" date="2019-09" db="EMBL/GenBank/DDBJ databases">
        <authorList>
            <person name="Brejova B."/>
        </authorList>
    </citation>
    <scope>NUCLEOTIDE SEQUENCE [LARGE SCALE GENOMIC DNA]</scope>
</reference>
<feature type="domain" description="Alpha-D-phosphohexomutase alpha/beta/alpha" evidence="17">
    <location>
        <begin position="298"/>
        <end position="399"/>
    </location>
</feature>
<evidence type="ECO:0000256" key="2">
    <source>
        <dbReference type="ARBA" id="ARBA00001946"/>
    </source>
</evidence>
<dbReference type="CDD" id="cd03085">
    <property type="entry name" value="PGM1"/>
    <property type="match status" value="1"/>
</dbReference>
<protein>
    <recommendedName>
        <fullName evidence="4">phosphoglucomutase (alpha-D-glucose-1,6-bisphosphate-dependent)</fullName>
        <ecNumber evidence="4">5.4.2.2</ecNumber>
    </recommendedName>
</protein>
<keyword evidence="10" id="KW-0119">Carbohydrate metabolism</keyword>
<evidence type="ECO:0000256" key="13">
    <source>
        <dbReference type="RuleBase" id="RU004326"/>
    </source>
</evidence>
<dbReference type="PRINTS" id="PR00509">
    <property type="entry name" value="PGMPMM"/>
</dbReference>
<dbReference type="GeneID" id="43584035"/>
<dbReference type="InterPro" id="IPR005845">
    <property type="entry name" value="A-D-PHexomutase_a/b/a-II"/>
</dbReference>
<dbReference type="GO" id="GO:0051156">
    <property type="term" value="P:glucose 6-phosphate metabolic process"/>
    <property type="evidence" value="ECO:0007669"/>
    <property type="project" value="UniProtKB-ARBA"/>
</dbReference>